<feature type="compositionally biased region" description="Basic residues" evidence="1">
    <location>
        <begin position="217"/>
        <end position="229"/>
    </location>
</feature>
<accession>D8S2T0</accession>
<feature type="compositionally biased region" description="Gly residues" evidence="1">
    <location>
        <begin position="167"/>
        <end position="180"/>
    </location>
</feature>
<dbReference type="Gramene" id="EFJ20983">
    <property type="protein sequence ID" value="EFJ20983"/>
    <property type="gene ID" value="SELMODRAFT_417539"/>
</dbReference>
<evidence type="ECO:0000313" key="3">
    <source>
        <dbReference type="Proteomes" id="UP000001514"/>
    </source>
</evidence>
<evidence type="ECO:0000313" key="2">
    <source>
        <dbReference type="EMBL" id="EFJ20983.1"/>
    </source>
</evidence>
<dbReference type="EMBL" id="GL377600">
    <property type="protein sequence ID" value="EFJ20983.1"/>
    <property type="molecule type" value="Genomic_DNA"/>
</dbReference>
<feature type="region of interest" description="Disordered" evidence="1">
    <location>
        <begin position="73"/>
        <end position="107"/>
    </location>
</feature>
<reference evidence="2 3" key="1">
    <citation type="journal article" date="2011" name="Science">
        <title>The Selaginella genome identifies genetic changes associated with the evolution of vascular plants.</title>
        <authorList>
            <person name="Banks J.A."/>
            <person name="Nishiyama T."/>
            <person name="Hasebe M."/>
            <person name="Bowman J.L."/>
            <person name="Gribskov M."/>
            <person name="dePamphilis C."/>
            <person name="Albert V.A."/>
            <person name="Aono N."/>
            <person name="Aoyama T."/>
            <person name="Ambrose B.A."/>
            <person name="Ashton N.W."/>
            <person name="Axtell M.J."/>
            <person name="Barker E."/>
            <person name="Barker M.S."/>
            <person name="Bennetzen J.L."/>
            <person name="Bonawitz N.D."/>
            <person name="Chapple C."/>
            <person name="Cheng C."/>
            <person name="Correa L.G."/>
            <person name="Dacre M."/>
            <person name="DeBarry J."/>
            <person name="Dreyer I."/>
            <person name="Elias M."/>
            <person name="Engstrom E.M."/>
            <person name="Estelle M."/>
            <person name="Feng L."/>
            <person name="Finet C."/>
            <person name="Floyd S.K."/>
            <person name="Frommer W.B."/>
            <person name="Fujita T."/>
            <person name="Gramzow L."/>
            <person name="Gutensohn M."/>
            <person name="Harholt J."/>
            <person name="Hattori M."/>
            <person name="Heyl A."/>
            <person name="Hirai T."/>
            <person name="Hiwatashi Y."/>
            <person name="Ishikawa M."/>
            <person name="Iwata M."/>
            <person name="Karol K.G."/>
            <person name="Koehler B."/>
            <person name="Kolukisaoglu U."/>
            <person name="Kubo M."/>
            <person name="Kurata T."/>
            <person name="Lalonde S."/>
            <person name="Li K."/>
            <person name="Li Y."/>
            <person name="Litt A."/>
            <person name="Lyons E."/>
            <person name="Manning G."/>
            <person name="Maruyama T."/>
            <person name="Michael T.P."/>
            <person name="Mikami K."/>
            <person name="Miyazaki S."/>
            <person name="Morinaga S."/>
            <person name="Murata T."/>
            <person name="Mueller-Roeber B."/>
            <person name="Nelson D.R."/>
            <person name="Obara M."/>
            <person name="Oguri Y."/>
            <person name="Olmstead R.G."/>
            <person name="Onodera N."/>
            <person name="Petersen B.L."/>
            <person name="Pils B."/>
            <person name="Prigge M."/>
            <person name="Rensing S.A."/>
            <person name="Riano-Pachon D.M."/>
            <person name="Roberts A.W."/>
            <person name="Sato Y."/>
            <person name="Scheller H.V."/>
            <person name="Schulz B."/>
            <person name="Schulz C."/>
            <person name="Shakirov E.V."/>
            <person name="Shibagaki N."/>
            <person name="Shinohara N."/>
            <person name="Shippen D.E."/>
            <person name="Soerensen I."/>
            <person name="Sotooka R."/>
            <person name="Sugimoto N."/>
            <person name="Sugita M."/>
            <person name="Sumikawa N."/>
            <person name="Tanurdzic M."/>
            <person name="Theissen G."/>
            <person name="Ulvskov P."/>
            <person name="Wakazuki S."/>
            <person name="Weng J.K."/>
            <person name="Willats W.W."/>
            <person name="Wipf D."/>
            <person name="Wolf P.G."/>
            <person name="Yang L."/>
            <person name="Zimmer A.D."/>
            <person name="Zhu Q."/>
            <person name="Mitros T."/>
            <person name="Hellsten U."/>
            <person name="Loque D."/>
            <person name="Otillar R."/>
            <person name="Salamov A."/>
            <person name="Schmutz J."/>
            <person name="Shapiro H."/>
            <person name="Lindquist E."/>
            <person name="Lucas S."/>
            <person name="Rokhsar D."/>
            <person name="Grigoriev I.V."/>
        </authorList>
    </citation>
    <scope>NUCLEOTIDE SEQUENCE [LARGE SCALE GENOMIC DNA]</scope>
</reference>
<feature type="region of interest" description="Disordered" evidence="1">
    <location>
        <begin position="147"/>
        <end position="229"/>
    </location>
</feature>
<dbReference type="KEGG" id="smo:SELMODRAFT_417539"/>
<organism evidence="3">
    <name type="scientific">Selaginella moellendorffii</name>
    <name type="common">Spikemoss</name>
    <dbReference type="NCBI Taxonomy" id="88036"/>
    <lineage>
        <taxon>Eukaryota</taxon>
        <taxon>Viridiplantae</taxon>
        <taxon>Streptophyta</taxon>
        <taxon>Embryophyta</taxon>
        <taxon>Tracheophyta</taxon>
        <taxon>Lycopodiopsida</taxon>
        <taxon>Selaginellales</taxon>
        <taxon>Selaginellaceae</taxon>
        <taxon>Selaginella</taxon>
    </lineage>
</organism>
<sequence length="229" mass="22717">MGLLGQLMRCRSSPATSANAVMILASSAPPPFQLSSFNPLSTAAAAATAASSPGVASICRDFRKLLLNRPYGKKRADPEDEKMLSEGGGSKNNYGKECSRVKSTKPKSTIEKVFPGKRNTQLDMKNQVKNTAKKVKKVVEKVADTAKEGLETAKKKAGDAAKKVKKGGGGGGGKKGGGGGGKKKGGGGDGGGKKKGGGGGGGGEKKKGGGGGGGGGGKKKGGGGGKKKK</sequence>
<gene>
    <name evidence="2" type="ORF">SELMODRAFT_417539</name>
</gene>
<feature type="region of interest" description="Disordered" evidence="1">
    <location>
        <begin position="115"/>
        <end position="134"/>
    </location>
</feature>
<dbReference type="AlphaFoldDB" id="D8S2T0"/>
<proteinExistence type="predicted"/>
<dbReference type="Proteomes" id="UP000001514">
    <property type="component" value="Unassembled WGS sequence"/>
</dbReference>
<dbReference type="HOGENOM" id="CLU_1211552_0_0_1"/>
<keyword evidence="3" id="KW-1185">Reference proteome</keyword>
<feature type="compositionally biased region" description="Basic and acidic residues" evidence="1">
    <location>
        <begin position="147"/>
        <end position="162"/>
    </location>
</feature>
<name>D8S2T0_SELML</name>
<evidence type="ECO:0000256" key="1">
    <source>
        <dbReference type="SAM" id="MobiDB-lite"/>
    </source>
</evidence>
<dbReference type="InParanoid" id="D8S2T0"/>
<feature type="compositionally biased region" description="Basic and acidic residues" evidence="1">
    <location>
        <begin position="74"/>
        <end position="84"/>
    </location>
</feature>
<protein>
    <submittedName>
        <fullName evidence="2">Uncharacterized protein</fullName>
    </submittedName>
</protein>